<dbReference type="InterPro" id="IPR023828">
    <property type="entry name" value="Peptidase_S8_Ser-AS"/>
</dbReference>
<dbReference type="PANTHER" id="PTHR43806">
    <property type="entry name" value="PEPTIDASE S8"/>
    <property type="match status" value="1"/>
</dbReference>
<dbReference type="EMBL" id="FOSG01000030">
    <property type="protein sequence ID" value="SFL86605.1"/>
    <property type="molecule type" value="Genomic_DNA"/>
</dbReference>
<feature type="domain" description="Peptidase S8/S53" evidence="10">
    <location>
        <begin position="255"/>
        <end position="522"/>
    </location>
</feature>
<dbReference type="GO" id="GO:0006508">
    <property type="term" value="P:proteolysis"/>
    <property type="evidence" value="ECO:0007669"/>
    <property type="project" value="UniProtKB-KW"/>
</dbReference>
<evidence type="ECO:0000256" key="5">
    <source>
        <dbReference type="PIRSR" id="PIRSR615500-1"/>
    </source>
</evidence>
<evidence type="ECO:0000313" key="11">
    <source>
        <dbReference type="EMBL" id="SFL86605.1"/>
    </source>
</evidence>
<evidence type="ECO:0000313" key="12">
    <source>
        <dbReference type="Proteomes" id="UP000198928"/>
    </source>
</evidence>
<dbReference type="Proteomes" id="UP000198928">
    <property type="component" value="Unassembled WGS sequence"/>
</dbReference>
<keyword evidence="12" id="KW-1185">Reference proteome</keyword>
<dbReference type="InterPro" id="IPR000209">
    <property type="entry name" value="Peptidase_S8/S53_dom"/>
</dbReference>
<evidence type="ECO:0000256" key="3">
    <source>
        <dbReference type="ARBA" id="ARBA00022801"/>
    </source>
</evidence>
<dbReference type="InterPro" id="IPR017297">
    <property type="entry name" value="Peptidase_S8A_DPH-A"/>
</dbReference>
<keyword evidence="3 6" id="KW-0378">Hydrolase</keyword>
<keyword evidence="4 6" id="KW-0720">Serine protease</keyword>
<evidence type="ECO:0000256" key="6">
    <source>
        <dbReference type="PROSITE-ProRule" id="PRU01240"/>
    </source>
</evidence>
<dbReference type="Pfam" id="PF00082">
    <property type="entry name" value="Peptidase_S8"/>
    <property type="match status" value="1"/>
</dbReference>
<evidence type="ECO:0000256" key="9">
    <source>
        <dbReference type="SAM" id="SignalP"/>
    </source>
</evidence>
<evidence type="ECO:0000256" key="7">
    <source>
        <dbReference type="RuleBase" id="RU003355"/>
    </source>
</evidence>
<dbReference type="InterPro" id="IPR023827">
    <property type="entry name" value="Peptidase_S8_Asp-AS"/>
</dbReference>
<dbReference type="RefSeq" id="WP_342746263.1">
    <property type="nucleotide sequence ID" value="NZ_FOSG01000030.1"/>
</dbReference>
<dbReference type="InterPro" id="IPR036852">
    <property type="entry name" value="Peptidase_S8/S53_dom_sf"/>
</dbReference>
<dbReference type="AlphaFoldDB" id="A0A1I4L6E1"/>
<dbReference type="PROSITE" id="PS00138">
    <property type="entry name" value="SUBTILASE_SER"/>
    <property type="match status" value="1"/>
</dbReference>
<feature type="signal peptide" evidence="9">
    <location>
        <begin position="1"/>
        <end position="30"/>
    </location>
</feature>
<dbReference type="PANTHER" id="PTHR43806:SF65">
    <property type="entry name" value="SERINE PROTEASE APRX"/>
    <property type="match status" value="1"/>
</dbReference>
<dbReference type="SUPFAM" id="SSF52743">
    <property type="entry name" value="Subtilisin-like"/>
    <property type="match status" value="1"/>
</dbReference>
<dbReference type="GO" id="GO:0004252">
    <property type="term" value="F:serine-type endopeptidase activity"/>
    <property type="evidence" value="ECO:0007669"/>
    <property type="project" value="UniProtKB-UniRule"/>
</dbReference>
<dbReference type="PRINTS" id="PR00723">
    <property type="entry name" value="SUBTILISIN"/>
</dbReference>
<feature type="chain" id="PRO_5011476142" evidence="9">
    <location>
        <begin position="31"/>
        <end position="1129"/>
    </location>
</feature>
<dbReference type="Gene3D" id="3.40.50.200">
    <property type="entry name" value="Peptidase S8/S53 domain"/>
    <property type="match status" value="1"/>
</dbReference>
<dbReference type="PROSITE" id="PS00137">
    <property type="entry name" value="SUBTILASE_HIS"/>
    <property type="match status" value="1"/>
</dbReference>
<sequence>MTQRKRAGAAAIATAVAVALTMGLTTASSAAPGTGPDAAPDAASQTASQTAPQTGPGTGAFQAGPPRGTDRTERGRRSVTLVTGDRVVLDRHGRVTSMIRAEGREDVPVRVVRTRDRTYVIPQDVTRLIAERRLDRRLFDVTELGREQYRDRTGTDVPVIVTYRGAKPAARAELHAEADPTVRAAFRSVNGEALAVAGDRAAKAWKALTRPASAGQLAAAPGVATVSLDGVRKAALDRSTARIGAPAAWKAGYDGKGVTIAVLDTGIDAAHPDFAGRIAAEKNFTASDDTEDRYGHGTHVASIAAGSGAKSGGRYKGVAPGAKLLNAKVLDDAGYGSDSEIIAGMEWAVAQGAEVVNLSLGGGDTPEIDPMEDAVNRLSRDSGALFVIAAGNEGPYASSISSPGSADAALTVGAVDKQDALADFSSIGPRIGDGAVKPDLTAPGVDIGAAAAEGSLVEQEGDPVADGYVSISGTSMATPHVAGAAALLAQRHPDWTGERIKGALTASTEPGKGYTAFQQGSGRADVNKALKQTIVAEPVSIGFGTAQWPHGDDKPVTKDITYRNLGTEDVTLSLTATGTDPRGKAAPKGMFTLAADEITVPAGGTASVAVTADTRLGGSVNGGYSVAVTATGGGRSVRTAGAVDREVESYDLTVRALGRDGGPAPLWSSMLVGYRTDVFKSLTGEDGTTTVRVPKGTYALSTDIALPGSTEEEYKGGDWLVAPAVRLTEDTTVTFDARRAEEMRMTVPDRKAKRIDLSVEYTGTLGDEGYVGFYGGTEGGGRTLRTAQVGGTGDVEATSTAAAVWTRKGTDYNTFHIRKGGFYTGLRTHTKKSQMARLNVRQGASAPGRTGVLATVPSGVGSFIGTERRLPSTNTVYVKAEGARWSQYFTQLGPEGDFEADYYADERKFTAGRTYHRTFNNAVFGPHLGEYGGIFRDGDDLYGMLNPLTDGAGHHGDVAYDSARTTLYRNGKKYAAEKEILDYTGFTLPKGRAEYKLVTTLSRAKTSRLSTRVSASYTFTSARTSGETRLAATTVRFAPKLALDGTARAKATMPVPVTVQGSAAGKHLKSLAVHVSFDGGRSWKKTTVRKGKITFKNPGRKGTVSFRAKVKDVKGNTLSQTIVDAYRTR</sequence>
<dbReference type="PIRSF" id="PIRSF037854">
    <property type="entry name" value="Dihydropyridine_esterase"/>
    <property type="match status" value="1"/>
</dbReference>
<evidence type="ECO:0000259" key="10">
    <source>
        <dbReference type="Pfam" id="PF00082"/>
    </source>
</evidence>
<dbReference type="InterPro" id="IPR050131">
    <property type="entry name" value="Peptidase_S8_subtilisin-like"/>
</dbReference>
<evidence type="ECO:0000256" key="1">
    <source>
        <dbReference type="ARBA" id="ARBA00011073"/>
    </source>
</evidence>
<evidence type="ECO:0000256" key="4">
    <source>
        <dbReference type="ARBA" id="ARBA00022825"/>
    </source>
</evidence>
<dbReference type="InterPro" id="IPR015500">
    <property type="entry name" value="Peptidase_S8_subtilisin-rel"/>
</dbReference>
<feature type="region of interest" description="Disordered" evidence="8">
    <location>
        <begin position="27"/>
        <end position="78"/>
    </location>
</feature>
<feature type="active site" description="Charge relay system" evidence="5 6">
    <location>
        <position position="264"/>
    </location>
</feature>
<protein>
    <submittedName>
        <fullName evidence="11">Subtilase family protein</fullName>
    </submittedName>
</protein>
<comment type="similarity">
    <text evidence="1 6 7">Belongs to the peptidase S8 family.</text>
</comment>
<keyword evidence="9" id="KW-0732">Signal</keyword>
<proteinExistence type="inferred from homology"/>
<keyword evidence="2 6" id="KW-0645">Protease</keyword>
<feature type="active site" description="Charge relay system" evidence="5 6">
    <location>
        <position position="296"/>
    </location>
</feature>
<dbReference type="PROSITE" id="PS00136">
    <property type="entry name" value="SUBTILASE_ASP"/>
    <property type="match status" value="1"/>
</dbReference>
<organism evidence="11 12">
    <name type="scientific">Streptomyces pini</name>
    <dbReference type="NCBI Taxonomy" id="1520580"/>
    <lineage>
        <taxon>Bacteria</taxon>
        <taxon>Bacillati</taxon>
        <taxon>Actinomycetota</taxon>
        <taxon>Actinomycetes</taxon>
        <taxon>Kitasatosporales</taxon>
        <taxon>Streptomycetaceae</taxon>
        <taxon>Streptomyces</taxon>
    </lineage>
</organism>
<reference evidence="12" key="1">
    <citation type="submission" date="2016-10" db="EMBL/GenBank/DDBJ databases">
        <authorList>
            <person name="Varghese N."/>
            <person name="Submissions S."/>
        </authorList>
    </citation>
    <scope>NUCLEOTIDE SEQUENCE [LARGE SCALE GENOMIC DNA]</scope>
    <source>
        <strain evidence="12">PL19</strain>
    </source>
</reference>
<dbReference type="PROSITE" id="PS51892">
    <property type="entry name" value="SUBTILASE"/>
    <property type="match status" value="1"/>
</dbReference>
<accession>A0A1I4L6E1</accession>
<evidence type="ECO:0000256" key="2">
    <source>
        <dbReference type="ARBA" id="ARBA00022670"/>
    </source>
</evidence>
<feature type="active site" description="Charge relay system" evidence="5 6">
    <location>
        <position position="475"/>
    </location>
</feature>
<dbReference type="CDD" id="cd07487">
    <property type="entry name" value="Peptidases_S8_1"/>
    <property type="match status" value="1"/>
</dbReference>
<evidence type="ECO:0000256" key="8">
    <source>
        <dbReference type="SAM" id="MobiDB-lite"/>
    </source>
</evidence>
<dbReference type="InterPro" id="IPR022398">
    <property type="entry name" value="Peptidase_S8_His-AS"/>
</dbReference>
<feature type="compositionally biased region" description="Low complexity" evidence="8">
    <location>
        <begin position="27"/>
        <end position="54"/>
    </location>
</feature>
<name>A0A1I4L6E1_9ACTN</name>
<gene>
    <name evidence="11" type="ORF">SAMN05192584_13014</name>
</gene>